<accession>A0A0C3AKV1</accession>
<dbReference type="InterPro" id="IPR009060">
    <property type="entry name" value="UBA-like_sf"/>
</dbReference>
<feature type="compositionally biased region" description="Polar residues" evidence="1">
    <location>
        <begin position="35"/>
        <end position="56"/>
    </location>
</feature>
<dbReference type="InParanoid" id="A0A0C3AKV1"/>
<keyword evidence="3" id="KW-1185">Reference proteome</keyword>
<name>A0A0C3AKV1_PILCF</name>
<evidence type="ECO:0000256" key="1">
    <source>
        <dbReference type="SAM" id="MobiDB-lite"/>
    </source>
</evidence>
<dbReference type="Gene3D" id="1.10.8.10">
    <property type="entry name" value="DNA helicase RuvA subunit, C-terminal domain"/>
    <property type="match status" value="1"/>
</dbReference>
<evidence type="ECO:0000313" key="2">
    <source>
        <dbReference type="EMBL" id="KIM74548.1"/>
    </source>
</evidence>
<feature type="region of interest" description="Disordered" evidence="1">
    <location>
        <begin position="35"/>
        <end position="66"/>
    </location>
</feature>
<dbReference type="Proteomes" id="UP000054166">
    <property type="component" value="Unassembled WGS sequence"/>
</dbReference>
<dbReference type="HOGENOM" id="CLU_1161523_0_0_1"/>
<dbReference type="AlphaFoldDB" id="A0A0C3AKV1"/>
<sequence length="239" mass="25298">MPFFANARNVDARYSQMNEYNYPNGVVHHDNRIIHQNNSTGSNSSDLYSTAPSPNSIGPAVEAHPGGAAHLRDLRKARGVYDEPVPDYTPNPSYTTIPSMAPADAKAYLECHPPTQPNAYAYSASASGSSEQFFVAGGAGGRRALPITPVHTKSYGEKLEQLEAMGCTDLKRAIQALEDAEGDVTTAAMILFPRIAGKFCSMSCAVESGASISTWQTGGIAVLGRGAIEKSVTRSAGSI</sequence>
<organism evidence="2 3">
    <name type="scientific">Piloderma croceum (strain F 1598)</name>
    <dbReference type="NCBI Taxonomy" id="765440"/>
    <lineage>
        <taxon>Eukaryota</taxon>
        <taxon>Fungi</taxon>
        <taxon>Dikarya</taxon>
        <taxon>Basidiomycota</taxon>
        <taxon>Agaricomycotina</taxon>
        <taxon>Agaricomycetes</taxon>
        <taxon>Agaricomycetidae</taxon>
        <taxon>Atheliales</taxon>
        <taxon>Atheliaceae</taxon>
        <taxon>Piloderma</taxon>
    </lineage>
</organism>
<proteinExistence type="predicted"/>
<gene>
    <name evidence="2" type="ORF">PILCRDRAFT_92520</name>
</gene>
<reference evidence="2 3" key="1">
    <citation type="submission" date="2014-04" db="EMBL/GenBank/DDBJ databases">
        <authorList>
            <consortium name="DOE Joint Genome Institute"/>
            <person name="Kuo A."/>
            <person name="Tarkka M."/>
            <person name="Buscot F."/>
            <person name="Kohler A."/>
            <person name="Nagy L.G."/>
            <person name="Floudas D."/>
            <person name="Copeland A."/>
            <person name="Barry K.W."/>
            <person name="Cichocki N."/>
            <person name="Veneault-Fourrey C."/>
            <person name="LaButti K."/>
            <person name="Lindquist E.A."/>
            <person name="Lipzen A."/>
            <person name="Lundell T."/>
            <person name="Morin E."/>
            <person name="Murat C."/>
            <person name="Sun H."/>
            <person name="Tunlid A."/>
            <person name="Henrissat B."/>
            <person name="Grigoriev I.V."/>
            <person name="Hibbett D.S."/>
            <person name="Martin F."/>
            <person name="Nordberg H.P."/>
            <person name="Cantor M.N."/>
            <person name="Hua S.X."/>
        </authorList>
    </citation>
    <scope>NUCLEOTIDE SEQUENCE [LARGE SCALE GENOMIC DNA]</scope>
    <source>
        <strain evidence="2 3">F 1598</strain>
    </source>
</reference>
<evidence type="ECO:0000313" key="3">
    <source>
        <dbReference type="Proteomes" id="UP000054166"/>
    </source>
</evidence>
<evidence type="ECO:0008006" key="4">
    <source>
        <dbReference type="Google" id="ProtNLM"/>
    </source>
</evidence>
<dbReference type="SUPFAM" id="SSF46934">
    <property type="entry name" value="UBA-like"/>
    <property type="match status" value="1"/>
</dbReference>
<reference evidence="3" key="2">
    <citation type="submission" date="2015-01" db="EMBL/GenBank/DDBJ databases">
        <title>Evolutionary Origins and Diversification of the Mycorrhizal Mutualists.</title>
        <authorList>
            <consortium name="DOE Joint Genome Institute"/>
            <consortium name="Mycorrhizal Genomics Consortium"/>
            <person name="Kohler A."/>
            <person name="Kuo A."/>
            <person name="Nagy L.G."/>
            <person name="Floudas D."/>
            <person name="Copeland A."/>
            <person name="Barry K.W."/>
            <person name="Cichocki N."/>
            <person name="Veneault-Fourrey C."/>
            <person name="LaButti K."/>
            <person name="Lindquist E.A."/>
            <person name="Lipzen A."/>
            <person name="Lundell T."/>
            <person name="Morin E."/>
            <person name="Murat C."/>
            <person name="Riley R."/>
            <person name="Ohm R."/>
            <person name="Sun H."/>
            <person name="Tunlid A."/>
            <person name="Henrissat B."/>
            <person name="Grigoriev I.V."/>
            <person name="Hibbett D.S."/>
            <person name="Martin F."/>
        </authorList>
    </citation>
    <scope>NUCLEOTIDE SEQUENCE [LARGE SCALE GENOMIC DNA]</scope>
    <source>
        <strain evidence="3">F 1598</strain>
    </source>
</reference>
<dbReference type="EMBL" id="KN833059">
    <property type="protein sequence ID" value="KIM74548.1"/>
    <property type="molecule type" value="Genomic_DNA"/>
</dbReference>
<protein>
    <recommendedName>
        <fullName evidence="4">UBA domain-containing protein</fullName>
    </recommendedName>
</protein>